<evidence type="ECO:0000313" key="1">
    <source>
        <dbReference type="EMBL" id="GHF13133.1"/>
    </source>
</evidence>
<name>A0A919AK14_9ACTN</name>
<comment type="caution">
    <text evidence="1">The sequence shown here is derived from an EMBL/GenBank/DDBJ whole genome shotgun (WGS) entry which is preliminary data.</text>
</comment>
<dbReference type="AlphaFoldDB" id="A0A919AK14"/>
<keyword evidence="2" id="KW-1185">Reference proteome</keyword>
<reference evidence="1" key="2">
    <citation type="submission" date="2020-09" db="EMBL/GenBank/DDBJ databases">
        <authorList>
            <person name="Sun Q."/>
            <person name="Ohkuma M."/>
        </authorList>
    </citation>
    <scope>NUCLEOTIDE SEQUENCE</scope>
    <source>
        <strain evidence="1">JCM 3302</strain>
    </source>
</reference>
<sequence>MTGCCGSTSTLAQSRADLYTLQTYVLRLRELIGEALTRKTGLGWTRAQLELN</sequence>
<evidence type="ECO:0000313" key="2">
    <source>
        <dbReference type="Proteomes" id="UP000641386"/>
    </source>
</evidence>
<dbReference type="RefSeq" id="WP_189907743.1">
    <property type="nucleotide sequence ID" value="NZ_BNBC01000064.1"/>
</dbReference>
<organism evidence="1 2">
    <name type="scientific">Streptomyces spiralis</name>
    <dbReference type="NCBI Taxonomy" id="66376"/>
    <lineage>
        <taxon>Bacteria</taxon>
        <taxon>Bacillati</taxon>
        <taxon>Actinomycetota</taxon>
        <taxon>Actinomycetes</taxon>
        <taxon>Kitasatosporales</taxon>
        <taxon>Streptomycetaceae</taxon>
        <taxon>Streptomyces</taxon>
    </lineage>
</organism>
<gene>
    <name evidence="1" type="ORF">GCM10014715_80840</name>
</gene>
<proteinExistence type="predicted"/>
<reference evidence="1" key="1">
    <citation type="journal article" date="2014" name="Int. J. Syst. Evol. Microbiol.">
        <title>Complete genome sequence of Corynebacterium casei LMG S-19264T (=DSM 44701T), isolated from a smear-ripened cheese.</title>
        <authorList>
            <consortium name="US DOE Joint Genome Institute (JGI-PGF)"/>
            <person name="Walter F."/>
            <person name="Albersmeier A."/>
            <person name="Kalinowski J."/>
            <person name="Ruckert C."/>
        </authorList>
    </citation>
    <scope>NUCLEOTIDE SEQUENCE</scope>
    <source>
        <strain evidence="1">JCM 3302</strain>
    </source>
</reference>
<accession>A0A919AK14</accession>
<dbReference type="Proteomes" id="UP000641386">
    <property type="component" value="Unassembled WGS sequence"/>
</dbReference>
<dbReference type="EMBL" id="BNBC01000064">
    <property type="protein sequence ID" value="GHF13133.1"/>
    <property type="molecule type" value="Genomic_DNA"/>
</dbReference>
<protein>
    <submittedName>
        <fullName evidence="1">Uncharacterized protein</fullName>
    </submittedName>
</protein>